<dbReference type="GO" id="GO:0016114">
    <property type="term" value="P:terpenoid biosynthetic process"/>
    <property type="evidence" value="ECO:0007669"/>
    <property type="project" value="InterPro"/>
</dbReference>
<evidence type="ECO:0000256" key="4">
    <source>
        <dbReference type="ARBA" id="ARBA00023239"/>
    </source>
</evidence>
<dbReference type="PANTHER" id="PTHR31225:SF98">
    <property type="entry name" value="TERPENE SYNTHASE 9-RELATED"/>
    <property type="match status" value="1"/>
</dbReference>
<evidence type="ECO:0000313" key="8">
    <source>
        <dbReference type="Proteomes" id="UP001163823"/>
    </source>
</evidence>
<dbReference type="GO" id="GO:0010333">
    <property type="term" value="F:terpene synthase activity"/>
    <property type="evidence" value="ECO:0007669"/>
    <property type="project" value="InterPro"/>
</dbReference>
<dbReference type="InterPro" id="IPR050148">
    <property type="entry name" value="Terpene_synthase-like"/>
</dbReference>
<keyword evidence="3" id="KW-0460">Magnesium</keyword>
<dbReference type="InterPro" id="IPR008930">
    <property type="entry name" value="Terpenoid_cyclase/PrenylTrfase"/>
</dbReference>
<evidence type="ECO:0000256" key="3">
    <source>
        <dbReference type="ARBA" id="ARBA00022842"/>
    </source>
</evidence>
<dbReference type="AlphaFoldDB" id="A0AAD7L0C2"/>
<dbReference type="InterPro" id="IPR001906">
    <property type="entry name" value="Terpene_synth_N"/>
</dbReference>
<dbReference type="Proteomes" id="UP001163823">
    <property type="component" value="Chromosome 12"/>
</dbReference>
<evidence type="ECO:0000256" key="2">
    <source>
        <dbReference type="ARBA" id="ARBA00022723"/>
    </source>
</evidence>
<dbReference type="Pfam" id="PF03936">
    <property type="entry name" value="Terpene_synth_C"/>
    <property type="match status" value="1"/>
</dbReference>
<feature type="domain" description="Terpene synthase metal-binding" evidence="6">
    <location>
        <begin position="239"/>
        <end position="396"/>
    </location>
</feature>
<evidence type="ECO:0000259" key="5">
    <source>
        <dbReference type="Pfam" id="PF01397"/>
    </source>
</evidence>
<comment type="caution">
    <text evidence="7">The sequence shown here is derived from an EMBL/GenBank/DDBJ whole genome shotgun (WGS) entry which is preliminary data.</text>
</comment>
<evidence type="ECO:0000259" key="6">
    <source>
        <dbReference type="Pfam" id="PF03936"/>
    </source>
</evidence>
<dbReference type="InterPro" id="IPR008949">
    <property type="entry name" value="Isoprenoid_synthase_dom_sf"/>
</dbReference>
<dbReference type="GO" id="GO:0000287">
    <property type="term" value="F:magnesium ion binding"/>
    <property type="evidence" value="ECO:0007669"/>
    <property type="project" value="InterPro"/>
</dbReference>
<dbReference type="InterPro" id="IPR036965">
    <property type="entry name" value="Terpene_synth_N_sf"/>
</dbReference>
<dbReference type="SUPFAM" id="SSF48239">
    <property type="entry name" value="Terpenoid cyclases/Protein prenyltransferases"/>
    <property type="match status" value="2"/>
</dbReference>
<feature type="domain" description="Terpene synthase N-terminal" evidence="5">
    <location>
        <begin position="144"/>
        <end position="195"/>
    </location>
</feature>
<accession>A0AAD7L0C2</accession>
<keyword evidence="4" id="KW-0456">Lyase</keyword>
<dbReference type="Gene3D" id="1.10.600.10">
    <property type="entry name" value="Farnesyl Diphosphate Synthase"/>
    <property type="match status" value="1"/>
</dbReference>
<feature type="domain" description="Terpene synthase N-terminal" evidence="5">
    <location>
        <begin position="10"/>
        <end position="107"/>
    </location>
</feature>
<gene>
    <name evidence="7" type="ORF">O6P43_028719</name>
</gene>
<evidence type="ECO:0000313" key="7">
    <source>
        <dbReference type="EMBL" id="KAJ7948205.1"/>
    </source>
</evidence>
<dbReference type="InterPro" id="IPR005630">
    <property type="entry name" value="Terpene_synthase_metal-bd"/>
</dbReference>
<dbReference type="EMBL" id="JARAOO010000012">
    <property type="protein sequence ID" value="KAJ7948205.1"/>
    <property type="molecule type" value="Genomic_DNA"/>
</dbReference>
<keyword evidence="8" id="KW-1185">Reference proteome</keyword>
<comment type="cofactor">
    <cofactor evidence="1">
        <name>Mg(2+)</name>
        <dbReference type="ChEBI" id="CHEBI:18420"/>
    </cofactor>
</comment>
<reference evidence="7" key="1">
    <citation type="journal article" date="2023" name="Science">
        <title>Elucidation of the pathway for biosynthesis of saponin adjuvants from the soapbark tree.</title>
        <authorList>
            <person name="Reed J."/>
            <person name="Orme A."/>
            <person name="El-Demerdash A."/>
            <person name="Owen C."/>
            <person name="Martin L.B.B."/>
            <person name="Misra R.C."/>
            <person name="Kikuchi S."/>
            <person name="Rejzek M."/>
            <person name="Martin A.C."/>
            <person name="Harkess A."/>
            <person name="Leebens-Mack J."/>
            <person name="Louveau T."/>
            <person name="Stephenson M.J."/>
            <person name="Osbourn A."/>
        </authorList>
    </citation>
    <scope>NUCLEOTIDE SEQUENCE</scope>
    <source>
        <strain evidence="7">S10</strain>
    </source>
</reference>
<evidence type="ECO:0000256" key="1">
    <source>
        <dbReference type="ARBA" id="ARBA00001946"/>
    </source>
</evidence>
<proteinExistence type="predicted"/>
<dbReference type="Pfam" id="PF01397">
    <property type="entry name" value="Terpene_synth"/>
    <property type="match status" value="2"/>
</dbReference>
<dbReference type="SUPFAM" id="SSF48576">
    <property type="entry name" value="Terpenoid synthases"/>
    <property type="match status" value="1"/>
</dbReference>
<protein>
    <submittedName>
        <fullName evidence="7">Terpene synthase</fullName>
    </submittedName>
</protein>
<dbReference type="Gene3D" id="1.50.10.130">
    <property type="entry name" value="Terpene synthase, N-terminal domain"/>
    <property type="match status" value="1"/>
</dbReference>
<sequence>MAEAHYHPSIWDNNLIESFSTSYSYKSHANRLEQLKIEVKRLLSSSVVPAVLLKHIDAIQRLGVAYHFENETKEALSLLYPYVTSGFYSAALQFRLLRKNGFSVNAGDLTNKSPIIISISYRKRFWISHHGDNKQMCLTNSGSGDGRFMYSLSKDPEAILSLYEASHLGMHGEDVLDEALNFSTKILKSLTGKLDNNFAQKARGSLVVPLHWRFPRIEARHFIDVYQKDDTNNLTLLELAKMGLTKFVCTLTTVDDRYDVYGLPHELECFIDAVNRWDMKAVEELPEYMKLYYVAMHNFANELVFDVLKDHSFNVFPHINEEWVRLCNSYSVEAKWFCSKYTPRMDEYLGNAWISVGGHAAIIHANTMLGFTITEDTLKSLKNSRLIYRSSLITRLKR</sequence>
<dbReference type="PANTHER" id="PTHR31225">
    <property type="entry name" value="OS04G0344100 PROTEIN-RELATED"/>
    <property type="match status" value="1"/>
</dbReference>
<name>A0AAD7L0C2_QUISA</name>
<dbReference type="KEGG" id="qsa:O6P43_028719"/>
<keyword evidence="2" id="KW-0479">Metal-binding</keyword>
<organism evidence="7 8">
    <name type="scientific">Quillaja saponaria</name>
    <name type="common">Soap bark tree</name>
    <dbReference type="NCBI Taxonomy" id="32244"/>
    <lineage>
        <taxon>Eukaryota</taxon>
        <taxon>Viridiplantae</taxon>
        <taxon>Streptophyta</taxon>
        <taxon>Embryophyta</taxon>
        <taxon>Tracheophyta</taxon>
        <taxon>Spermatophyta</taxon>
        <taxon>Magnoliopsida</taxon>
        <taxon>eudicotyledons</taxon>
        <taxon>Gunneridae</taxon>
        <taxon>Pentapetalae</taxon>
        <taxon>rosids</taxon>
        <taxon>fabids</taxon>
        <taxon>Fabales</taxon>
        <taxon>Quillajaceae</taxon>
        <taxon>Quillaja</taxon>
    </lineage>
</organism>